<reference evidence="1" key="1">
    <citation type="submission" date="2020-04" db="EMBL/GenBank/DDBJ databases">
        <authorList>
            <person name="Alioto T."/>
            <person name="Alioto T."/>
            <person name="Gomez Garrido J."/>
        </authorList>
    </citation>
    <scope>NUCLEOTIDE SEQUENCE</scope>
    <source>
        <strain evidence="1">A484AB</strain>
    </source>
</reference>
<feature type="non-terminal residue" evidence="1">
    <location>
        <position position="88"/>
    </location>
</feature>
<gene>
    <name evidence="1" type="ORF">PACLA_8A056404</name>
</gene>
<comment type="caution">
    <text evidence="1">The sequence shown here is derived from an EMBL/GenBank/DDBJ whole genome shotgun (WGS) entry which is preliminary data.</text>
</comment>
<accession>A0A7D9JAD1</accession>
<proteinExistence type="predicted"/>
<dbReference type="EMBL" id="CACRXK020013494">
    <property type="protein sequence ID" value="CAB4025229.1"/>
    <property type="molecule type" value="Genomic_DNA"/>
</dbReference>
<organism evidence="1 2">
    <name type="scientific">Paramuricea clavata</name>
    <name type="common">Red gorgonian</name>
    <name type="synonym">Violescent sea-whip</name>
    <dbReference type="NCBI Taxonomy" id="317549"/>
    <lineage>
        <taxon>Eukaryota</taxon>
        <taxon>Metazoa</taxon>
        <taxon>Cnidaria</taxon>
        <taxon>Anthozoa</taxon>
        <taxon>Octocorallia</taxon>
        <taxon>Malacalcyonacea</taxon>
        <taxon>Plexauridae</taxon>
        <taxon>Paramuricea</taxon>
    </lineage>
</organism>
<name>A0A7D9JAD1_PARCT</name>
<dbReference type="AlphaFoldDB" id="A0A7D9JAD1"/>
<feature type="non-terminal residue" evidence="1">
    <location>
        <position position="1"/>
    </location>
</feature>
<protein>
    <submittedName>
        <fullName evidence="1">Uncharacterized protein</fullName>
    </submittedName>
</protein>
<evidence type="ECO:0000313" key="2">
    <source>
        <dbReference type="Proteomes" id="UP001152795"/>
    </source>
</evidence>
<sequence>NHHLRGVKMDDEDTKAELPIHLILGAGKEFYLPHRPVIRKSAESTKFLPYRLLRMPYPKRLKYHAALPSLKSRLKQSIFTRLVTPVQK</sequence>
<evidence type="ECO:0000313" key="1">
    <source>
        <dbReference type="EMBL" id="CAB4025229.1"/>
    </source>
</evidence>
<dbReference type="Proteomes" id="UP001152795">
    <property type="component" value="Unassembled WGS sequence"/>
</dbReference>
<keyword evidence="2" id="KW-1185">Reference proteome</keyword>